<evidence type="ECO:0000313" key="11">
    <source>
        <dbReference type="EMBL" id="NDV01504.1"/>
    </source>
</evidence>
<evidence type="ECO:0000256" key="3">
    <source>
        <dbReference type="ARBA" id="ARBA00022449"/>
    </source>
</evidence>
<keyword evidence="8 10" id="KW-0472">Membrane</keyword>
<feature type="transmembrane region" description="Helical" evidence="10">
    <location>
        <begin position="40"/>
        <end position="73"/>
    </location>
</feature>
<evidence type="ECO:0000256" key="10">
    <source>
        <dbReference type="SAM" id="Phobius"/>
    </source>
</evidence>
<gene>
    <name evidence="11" type="ORF">GZA08_11065</name>
</gene>
<feature type="transmembrane region" description="Helical" evidence="10">
    <location>
        <begin position="422"/>
        <end position="444"/>
    </location>
</feature>
<dbReference type="PANTHER" id="PTHR43298:SF2">
    <property type="entry name" value="FMN_FAD EXPORTER YEEO-RELATED"/>
    <property type="match status" value="1"/>
</dbReference>
<reference evidence="11 12" key="1">
    <citation type="submission" date="2020-02" db="EMBL/GenBank/DDBJ databases">
        <title>Pseudoroseicyclus tamarix, sp. nov., isolated from offshore sediment of a Tamarix chinensis forest.</title>
        <authorList>
            <person name="Gai Y."/>
        </authorList>
    </citation>
    <scope>NUCLEOTIDE SEQUENCE [LARGE SCALE GENOMIC DNA]</scope>
    <source>
        <strain evidence="11 12">CLL3-39</strain>
    </source>
</reference>
<comment type="caution">
    <text evidence="11">The sequence shown here is derived from an EMBL/GenBank/DDBJ whole genome shotgun (WGS) entry which is preliminary data.</text>
</comment>
<comment type="subcellular location">
    <subcellularLocation>
        <location evidence="1">Cell inner membrane</location>
        <topology evidence="1">Multi-pass membrane protein</topology>
    </subcellularLocation>
</comment>
<feature type="transmembrane region" description="Helical" evidence="10">
    <location>
        <begin position="394"/>
        <end position="416"/>
    </location>
</feature>
<dbReference type="CDD" id="cd13131">
    <property type="entry name" value="MATE_NorM_like"/>
    <property type="match status" value="1"/>
</dbReference>
<keyword evidence="7" id="KW-0406">Ion transport</keyword>
<protein>
    <recommendedName>
        <fullName evidence="9">Multidrug-efflux transporter</fullName>
    </recommendedName>
</protein>
<accession>A0A6B2JYY5</accession>
<feature type="transmembrane region" description="Helical" evidence="10">
    <location>
        <begin position="132"/>
        <end position="150"/>
    </location>
</feature>
<evidence type="ECO:0000256" key="7">
    <source>
        <dbReference type="ARBA" id="ARBA00023065"/>
    </source>
</evidence>
<organism evidence="11 12">
    <name type="scientific">Pseudoroseicyclus tamaricis</name>
    <dbReference type="NCBI Taxonomy" id="2705421"/>
    <lineage>
        <taxon>Bacteria</taxon>
        <taxon>Pseudomonadati</taxon>
        <taxon>Pseudomonadota</taxon>
        <taxon>Alphaproteobacteria</taxon>
        <taxon>Rhodobacterales</taxon>
        <taxon>Paracoccaceae</taxon>
        <taxon>Pseudoroseicyclus</taxon>
    </lineage>
</organism>
<name>A0A6B2JYY5_9RHOB</name>
<keyword evidence="3" id="KW-0050">Antiport</keyword>
<keyword evidence="12" id="KW-1185">Reference proteome</keyword>
<dbReference type="GO" id="GO:0042910">
    <property type="term" value="F:xenobiotic transmembrane transporter activity"/>
    <property type="evidence" value="ECO:0007669"/>
    <property type="project" value="InterPro"/>
</dbReference>
<feature type="transmembrane region" description="Helical" evidence="10">
    <location>
        <begin position="94"/>
        <end position="112"/>
    </location>
</feature>
<dbReference type="InterPro" id="IPR050222">
    <property type="entry name" value="MATE_MdtK"/>
</dbReference>
<dbReference type="PANTHER" id="PTHR43298">
    <property type="entry name" value="MULTIDRUG RESISTANCE PROTEIN NORM-RELATED"/>
    <property type="match status" value="1"/>
</dbReference>
<sequence length="463" mass="48415">MSARPSSLSSHAGALFRIGLPLVGASVANFLIHMTDTLMLGWYSVTALAAATIATNVWFVLFIMGAGFGIAVAPVVSSAAARGDAVRARRFTRMAMWLTLAYAALAVIPLWFSEPLLLAMGQPPEVAEAAQGYLRIAAFGLFGALFATAIRGFLGALELTGVQLWITVAGVGLNAGINYCLIFGNLGAPELGIVGAAIASVILEIAMAVAAAVYAARKAPQFELFVRFWKPDWEALGQAFRLGFPIGLTALAESGMFSGSAIMMGWIGEVELAAHGIAMQLTALLFMFHVGMSQAATVRAGGAVGRGSAIDLKRTAITAQAISVLFGFVVVAILLIWPAELVGLFVDPEDPLKPQIVAFGVPLLAIAALFQFADGGQATAMGLLRGVQDMRVPMVIACLSYWLVGLGSAWLLAFPLGLGPEGLWFGLTLGLTAAVIGLALRFWLRSIRLVIPPGTVATDIAPA</sequence>
<evidence type="ECO:0000256" key="9">
    <source>
        <dbReference type="ARBA" id="ARBA00031636"/>
    </source>
</evidence>
<evidence type="ECO:0000256" key="4">
    <source>
        <dbReference type="ARBA" id="ARBA00022475"/>
    </source>
</evidence>
<evidence type="ECO:0000256" key="5">
    <source>
        <dbReference type="ARBA" id="ARBA00022692"/>
    </source>
</evidence>
<dbReference type="AlphaFoldDB" id="A0A6B2JYY5"/>
<dbReference type="GO" id="GO:0006811">
    <property type="term" value="P:monoatomic ion transport"/>
    <property type="evidence" value="ECO:0007669"/>
    <property type="project" value="UniProtKB-KW"/>
</dbReference>
<keyword evidence="4" id="KW-1003">Cell membrane</keyword>
<dbReference type="GO" id="GO:0005886">
    <property type="term" value="C:plasma membrane"/>
    <property type="evidence" value="ECO:0007669"/>
    <property type="project" value="UniProtKB-SubCell"/>
</dbReference>
<evidence type="ECO:0000256" key="2">
    <source>
        <dbReference type="ARBA" id="ARBA00022448"/>
    </source>
</evidence>
<evidence type="ECO:0000256" key="1">
    <source>
        <dbReference type="ARBA" id="ARBA00004429"/>
    </source>
</evidence>
<evidence type="ECO:0000256" key="6">
    <source>
        <dbReference type="ARBA" id="ARBA00022989"/>
    </source>
</evidence>
<keyword evidence="6 10" id="KW-1133">Transmembrane helix</keyword>
<dbReference type="InterPro" id="IPR048279">
    <property type="entry name" value="MdtK-like"/>
</dbReference>
<evidence type="ECO:0000256" key="8">
    <source>
        <dbReference type="ARBA" id="ARBA00023136"/>
    </source>
</evidence>
<feature type="transmembrane region" description="Helical" evidence="10">
    <location>
        <begin position="12"/>
        <end position="34"/>
    </location>
</feature>
<dbReference type="PIRSF" id="PIRSF006603">
    <property type="entry name" value="DinF"/>
    <property type="match status" value="1"/>
</dbReference>
<dbReference type="GO" id="GO:0015297">
    <property type="term" value="F:antiporter activity"/>
    <property type="evidence" value="ECO:0007669"/>
    <property type="project" value="UniProtKB-KW"/>
</dbReference>
<proteinExistence type="predicted"/>
<dbReference type="EMBL" id="JAAGAB010000002">
    <property type="protein sequence ID" value="NDV01504.1"/>
    <property type="molecule type" value="Genomic_DNA"/>
</dbReference>
<evidence type="ECO:0000313" key="12">
    <source>
        <dbReference type="Proteomes" id="UP000474757"/>
    </source>
</evidence>
<dbReference type="Pfam" id="PF01554">
    <property type="entry name" value="MatE"/>
    <property type="match status" value="2"/>
</dbReference>
<dbReference type="InterPro" id="IPR002528">
    <property type="entry name" value="MATE_fam"/>
</dbReference>
<feature type="transmembrane region" description="Helical" evidence="10">
    <location>
        <begin position="162"/>
        <end position="186"/>
    </location>
</feature>
<dbReference type="RefSeq" id="WP_163893512.1">
    <property type="nucleotide sequence ID" value="NZ_JAAFYS010000002.1"/>
</dbReference>
<keyword evidence="2" id="KW-0813">Transport</keyword>
<feature type="transmembrane region" description="Helical" evidence="10">
    <location>
        <begin position="356"/>
        <end position="373"/>
    </location>
</feature>
<keyword evidence="5 10" id="KW-0812">Transmembrane</keyword>
<feature type="transmembrane region" description="Helical" evidence="10">
    <location>
        <begin position="192"/>
        <end position="214"/>
    </location>
</feature>
<dbReference type="NCBIfam" id="TIGR00797">
    <property type="entry name" value="matE"/>
    <property type="match status" value="1"/>
</dbReference>
<feature type="transmembrane region" description="Helical" evidence="10">
    <location>
        <begin position="316"/>
        <end position="336"/>
    </location>
</feature>
<dbReference type="Proteomes" id="UP000474757">
    <property type="component" value="Unassembled WGS sequence"/>
</dbReference>